<gene>
    <name evidence="8" type="ORF">PtrM4_002430</name>
</gene>
<dbReference type="SUPFAM" id="SSF51905">
    <property type="entry name" value="FAD/NAD(P)-binding domain"/>
    <property type="match status" value="1"/>
</dbReference>
<keyword evidence="7" id="KW-0503">Monooxygenase</keyword>
<keyword evidence="5" id="KW-0521">NADP</keyword>
<dbReference type="KEGG" id="ptrr:6349848"/>
<comment type="caution">
    <text evidence="8">The sequence shown here is derived from an EMBL/GenBank/DDBJ whole genome shotgun (WGS) entry which is preliminary data.</text>
</comment>
<keyword evidence="3" id="KW-0285">Flavoprotein</keyword>
<keyword evidence="4" id="KW-0274">FAD</keyword>
<evidence type="ECO:0000313" key="9">
    <source>
        <dbReference type="Proteomes" id="UP000245464"/>
    </source>
</evidence>
<dbReference type="GO" id="GO:0050661">
    <property type="term" value="F:NADP binding"/>
    <property type="evidence" value="ECO:0007669"/>
    <property type="project" value="InterPro"/>
</dbReference>
<dbReference type="EMBL" id="NQIK02000001">
    <property type="protein sequence ID" value="KAF7576003.1"/>
    <property type="molecule type" value="Genomic_DNA"/>
</dbReference>
<evidence type="ECO:0000313" key="8">
    <source>
        <dbReference type="EMBL" id="KAF7576003.1"/>
    </source>
</evidence>
<dbReference type="RefSeq" id="XP_001941862.1">
    <property type="nucleotide sequence ID" value="XM_001941827.1"/>
</dbReference>
<protein>
    <submittedName>
        <fullName evidence="8">Pyr-redox-3 multi-domain protein</fullName>
    </submittedName>
</protein>
<comment type="cofactor">
    <cofactor evidence="1">
        <name>FAD</name>
        <dbReference type="ChEBI" id="CHEBI:57692"/>
    </cofactor>
</comment>
<dbReference type="GO" id="GO:0004499">
    <property type="term" value="F:N,N-dimethylaniline monooxygenase activity"/>
    <property type="evidence" value="ECO:0007669"/>
    <property type="project" value="InterPro"/>
</dbReference>
<accession>A0A2W1GG24</accession>
<organism evidence="8 9">
    <name type="scientific">Pyrenophora tritici-repentis</name>
    <dbReference type="NCBI Taxonomy" id="45151"/>
    <lineage>
        <taxon>Eukaryota</taxon>
        <taxon>Fungi</taxon>
        <taxon>Dikarya</taxon>
        <taxon>Ascomycota</taxon>
        <taxon>Pezizomycotina</taxon>
        <taxon>Dothideomycetes</taxon>
        <taxon>Pleosporomycetidae</taxon>
        <taxon>Pleosporales</taxon>
        <taxon>Pleosporineae</taxon>
        <taxon>Pleosporaceae</taxon>
        <taxon>Pyrenophora</taxon>
    </lineage>
</organism>
<proteinExistence type="inferred from homology"/>
<reference evidence="8 9" key="1">
    <citation type="journal article" date="2018" name="BMC Genomics">
        <title>Comparative genomics of the wheat fungal pathogen Pyrenophora tritici-repentis reveals chromosomal variations and genome plasticity.</title>
        <authorList>
            <person name="Moolhuijzen P."/>
            <person name="See P.T."/>
            <person name="Hane J.K."/>
            <person name="Shi G."/>
            <person name="Liu Z."/>
            <person name="Oliver R.P."/>
            <person name="Moffat C.S."/>
        </authorList>
    </citation>
    <scope>NUCLEOTIDE SEQUENCE [LARGE SCALE GENOMIC DNA]</scope>
    <source>
        <strain evidence="8">M4</strain>
    </source>
</reference>
<dbReference type="PRINTS" id="PR00411">
    <property type="entry name" value="PNDRDTASEI"/>
</dbReference>
<name>A0A2W1GG24_9PLEO</name>
<dbReference type="PANTHER" id="PTHR43098:SF3">
    <property type="entry name" value="L-ORNITHINE N(5)-MONOOXYGENASE-RELATED"/>
    <property type="match status" value="1"/>
</dbReference>
<dbReference type="Proteomes" id="UP000245464">
    <property type="component" value="Chromosome 1"/>
</dbReference>
<dbReference type="AlphaFoldDB" id="A0A2W1GG24"/>
<comment type="similarity">
    <text evidence="2">Belongs to the FAD-binding monooxygenase family.</text>
</comment>
<evidence type="ECO:0000256" key="7">
    <source>
        <dbReference type="ARBA" id="ARBA00023033"/>
    </source>
</evidence>
<evidence type="ECO:0000256" key="2">
    <source>
        <dbReference type="ARBA" id="ARBA00010139"/>
    </source>
</evidence>
<dbReference type="GO" id="GO:0050660">
    <property type="term" value="F:flavin adenine dinucleotide binding"/>
    <property type="evidence" value="ECO:0007669"/>
    <property type="project" value="InterPro"/>
</dbReference>
<dbReference type="OMA" id="QGNWILQ"/>
<dbReference type="GeneID" id="6349848"/>
<dbReference type="InterPro" id="IPR036188">
    <property type="entry name" value="FAD/NAD-bd_sf"/>
</dbReference>
<evidence type="ECO:0000256" key="3">
    <source>
        <dbReference type="ARBA" id="ARBA00022630"/>
    </source>
</evidence>
<evidence type="ECO:0000256" key="5">
    <source>
        <dbReference type="ARBA" id="ARBA00022857"/>
    </source>
</evidence>
<evidence type="ECO:0000256" key="1">
    <source>
        <dbReference type="ARBA" id="ARBA00001974"/>
    </source>
</evidence>
<keyword evidence="6" id="KW-0560">Oxidoreductase</keyword>
<dbReference type="InterPro" id="IPR020946">
    <property type="entry name" value="Flavin_mOase-like"/>
</dbReference>
<dbReference type="Pfam" id="PF00743">
    <property type="entry name" value="FMO-like"/>
    <property type="match status" value="1"/>
</dbReference>
<evidence type="ECO:0000256" key="6">
    <source>
        <dbReference type="ARBA" id="ARBA00023002"/>
    </source>
</evidence>
<dbReference type="InterPro" id="IPR050775">
    <property type="entry name" value="FAD-binding_Monooxygenases"/>
</dbReference>
<dbReference type="Gene3D" id="3.50.50.60">
    <property type="entry name" value="FAD/NAD(P)-binding domain"/>
    <property type="match status" value="3"/>
</dbReference>
<dbReference type="PANTHER" id="PTHR43098">
    <property type="entry name" value="L-ORNITHINE N(5)-MONOOXYGENASE-RELATED"/>
    <property type="match status" value="1"/>
</dbReference>
<sequence length="556" mass="63117">MGSIDEFEHLSPGETFNGTNTTETKELDALIVGAGFGGVWQLKQLRDAGYRVKLVEHGSDYGGVWYWNRYPGARVDSPIPNYEFSDPALWKDWTWKQRFPGSAEIRAYFAHVAKVWDLRKDTQFNTFVSSAVWSNVEAKWTVRTKGGEAYRVKFFLLNTGFAAKRHIPDWRGIGSFKGTFLHPSYWPHEEPDLHGKRVAIVGTGSTGVQLAQDLSKVAGQLTVFQRTPNMAMPMRQVDYKAPNQAIPKPKYPDFFAGRHESFAGFDYNFYHKSTFEDTPAQRKQKYEKLWSEGDFKFWLATYHDMLFSKDANREAYNFWRDKSRAKIQNPKVADILAPMKQPHAFGCKRISLEKDYFEIFNQPNVAVVDVSDKGTPIQGITENGIKTNDAEYQFDYIISATGYDAVTGGLSQIDIRGQSGESLSQHWKDGARTHLGLAVSGFPNMFFTYGPQAPTAFCNGPTCAELQGNWILQTMNHMRVKSIKKIVAQMESEDQWKKLVWDIADSSLLTSVDSWYMGTNIPGKPREPLIYLGGVPSYYKTIYEAAEKGYIGFDMS</sequence>
<evidence type="ECO:0000256" key="4">
    <source>
        <dbReference type="ARBA" id="ARBA00022827"/>
    </source>
</evidence>
<dbReference type="OrthoDB" id="66881at2759"/>